<evidence type="ECO:0000313" key="6">
    <source>
        <dbReference type="Proteomes" id="UP000007879"/>
    </source>
</evidence>
<dbReference type="Proteomes" id="UP000007879">
    <property type="component" value="Unassembled WGS sequence"/>
</dbReference>
<feature type="compositionally biased region" description="Polar residues" evidence="3">
    <location>
        <begin position="212"/>
        <end position="227"/>
    </location>
</feature>
<reference evidence="5" key="2">
    <citation type="submission" date="2017-05" db="UniProtKB">
        <authorList>
            <consortium name="EnsemblMetazoa"/>
        </authorList>
    </citation>
    <scope>IDENTIFICATION</scope>
</reference>
<name>A0A1X7U6U1_AMPQE</name>
<dbReference type="PANTHER" id="PTHR14882:SF1">
    <property type="entry name" value="CCDC92 DOMAIN-CONTAINING PROTEIN"/>
    <property type="match status" value="1"/>
</dbReference>
<dbReference type="EnsemblMetazoa" id="XM_003388864.3">
    <property type="protein sequence ID" value="XP_003388912.1"/>
    <property type="gene ID" value="LOC100631751"/>
</dbReference>
<dbReference type="InterPro" id="IPR040370">
    <property type="entry name" value="CCDC74A/CCDC74B/CCDC92"/>
</dbReference>
<dbReference type="PANTHER" id="PTHR14882">
    <property type="entry name" value="COILED-COIL DOMAIN-CONTAINING 74A"/>
    <property type="match status" value="1"/>
</dbReference>
<keyword evidence="6" id="KW-1185">Reference proteome</keyword>
<dbReference type="AlphaFoldDB" id="A0A1X7U6U1"/>
<dbReference type="KEGG" id="aqu:100631751"/>
<accession>A0A1X7U6U1</accession>
<feature type="compositionally biased region" description="Polar residues" evidence="3">
    <location>
        <begin position="153"/>
        <end position="162"/>
    </location>
</feature>
<dbReference type="InterPro" id="IPR039496">
    <property type="entry name" value="CCDC92/74_N"/>
</dbReference>
<evidence type="ECO:0000313" key="5">
    <source>
        <dbReference type="EnsemblMetazoa" id="Aqu2.1.23224_001"/>
    </source>
</evidence>
<reference evidence="6" key="1">
    <citation type="journal article" date="2010" name="Nature">
        <title>The Amphimedon queenslandica genome and the evolution of animal complexity.</title>
        <authorList>
            <person name="Srivastava M."/>
            <person name="Simakov O."/>
            <person name="Chapman J."/>
            <person name="Fahey B."/>
            <person name="Gauthier M.E."/>
            <person name="Mitros T."/>
            <person name="Richards G.S."/>
            <person name="Conaco C."/>
            <person name="Dacre M."/>
            <person name="Hellsten U."/>
            <person name="Larroux C."/>
            <person name="Putnam N.H."/>
            <person name="Stanke M."/>
            <person name="Adamska M."/>
            <person name="Darling A."/>
            <person name="Degnan S.M."/>
            <person name="Oakley T.H."/>
            <person name="Plachetzki D.C."/>
            <person name="Zhai Y."/>
            <person name="Adamski M."/>
            <person name="Calcino A."/>
            <person name="Cummins S.F."/>
            <person name="Goodstein D.M."/>
            <person name="Harris C."/>
            <person name="Jackson D.J."/>
            <person name="Leys S.P."/>
            <person name="Shu S."/>
            <person name="Woodcroft B.J."/>
            <person name="Vervoort M."/>
            <person name="Kosik K.S."/>
            <person name="Manning G."/>
            <person name="Degnan B.M."/>
            <person name="Rokhsar D.S."/>
        </authorList>
    </citation>
    <scope>NUCLEOTIDE SEQUENCE [LARGE SCALE GENOMIC DNA]</scope>
</reference>
<evidence type="ECO:0000256" key="1">
    <source>
        <dbReference type="ARBA" id="ARBA00023054"/>
    </source>
</evidence>
<feature type="region of interest" description="Disordered" evidence="3">
    <location>
        <begin position="309"/>
        <end position="354"/>
    </location>
</feature>
<evidence type="ECO:0000259" key="4">
    <source>
        <dbReference type="Pfam" id="PF14916"/>
    </source>
</evidence>
<dbReference type="InParanoid" id="A0A1X7U6U1"/>
<feature type="region of interest" description="Disordered" evidence="3">
    <location>
        <begin position="153"/>
        <end position="177"/>
    </location>
</feature>
<gene>
    <name evidence="5" type="primary">100631751</name>
</gene>
<sequence>MSYGTLEATGLDSNSSLSFLQAEHSQTLKGLHSEIHKLQQKCARLTFELTMAGGNGATSSKQGNLLEEEMLQNQEQIALLRSQLTMHKEKMNFLEREVQTLRKQTSNLLKEKEDLLKMTQFKIEEKSTTIAQLVSKLHQAQLLIHTLQQGQHSAVSSPSTAGSFLDPPPGSPIRTPRGHIMRRTVRRTETFPQQMVAGNMESENPVSRKHSATSGQLISPSTDSLVKSSRDEVIRGHVKQPQILARSLKMRQAQKPVLPPIQSNEILEATASIPPPPNPPPAHRQRYSLNKGLNSAPCSLRLMNYSSRHHSAFQGEEGKGDKVEEEEESEATEGTLLVKHQAESLYYKPQAHRK</sequence>
<evidence type="ECO:0000256" key="2">
    <source>
        <dbReference type="SAM" id="Coils"/>
    </source>
</evidence>
<feature type="region of interest" description="Disordered" evidence="3">
    <location>
        <begin position="200"/>
        <end position="227"/>
    </location>
</feature>
<protein>
    <recommendedName>
        <fullName evidence="4">CCDC92/74 N-terminal domain-containing protein</fullName>
    </recommendedName>
</protein>
<dbReference type="STRING" id="400682.A0A1X7U6U1"/>
<dbReference type="EnsemblMetazoa" id="Aqu2.1.23224_001">
    <property type="protein sequence ID" value="Aqu2.1.23224_001"/>
    <property type="gene ID" value="Aqu2.1.23224"/>
</dbReference>
<keyword evidence="1 2" id="KW-0175">Coiled coil</keyword>
<feature type="domain" description="CCDC92/74 N-terminal" evidence="4">
    <location>
        <begin position="14"/>
        <end position="56"/>
    </location>
</feature>
<dbReference type="OrthoDB" id="2155209at2759"/>
<evidence type="ECO:0000256" key="3">
    <source>
        <dbReference type="SAM" id="MobiDB-lite"/>
    </source>
</evidence>
<proteinExistence type="predicted"/>
<organism evidence="5">
    <name type="scientific">Amphimedon queenslandica</name>
    <name type="common">Sponge</name>
    <dbReference type="NCBI Taxonomy" id="400682"/>
    <lineage>
        <taxon>Eukaryota</taxon>
        <taxon>Metazoa</taxon>
        <taxon>Porifera</taxon>
        <taxon>Demospongiae</taxon>
        <taxon>Heteroscleromorpha</taxon>
        <taxon>Haplosclerida</taxon>
        <taxon>Niphatidae</taxon>
        <taxon>Amphimedon</taxon>
    </lineage>
</organism>
<dbReference type="eggNOG" id="ENOG502QQWS">
    <property type="taxonomic scope" value="Eukaryota"/>
</dbReference>
<dbReference type="Pfam" id="PF14916">
    <property type="entry name" value="CCDC92"/>
    <property type="match status" value="1"/>
</dbReference>
<feature type="coiled-coil region" evidence="2">
    <location>
        <begin position="77"/>
        <end position="118"/>
    </location>
</feature>